<comment type="subcellular location">
    <subcellularLocation>
        <location evidence="1">Cell membrane</location>
        <topology evidence="1">Multi-pass membrane protein</topology>
    </subcellularLocation>
</comment>
<evidence type="ECO:0000256" key="1">
    <source>
        <dbReference type="ARBA" id="ARBA00004651"/>
    </source>
</evidence>
<keyword evidence="4 6" id="KW-1133">Transmembrane helix</keyword>
<dbReference type="EMBL" id="FOSN01000010">
    <property type="protein sequence ID" value="SFK54307.1"/>
    <property type="molecule type" value="Genomic_DNA"/>
</dbReference>
<gene>
    <name evidence="7" type="ORF">SAMN05444581_11020</name>
</gene>
<dbReference type="Gene3D" id="1.20.1740.10">
    <property type="entry name" value="Amino acid/polyamine transporter I"/>
    <property type="match status" value="1"/>
</dbReference>
<dbReference type="PANTHER" id="PTHR42770">
    <property type="entry name" value="AMINO ACID TRANSPORTER-RELATED"/>
    <property type="match status" value="1"/>
</dbReference>
<dbReference type="PANTHER" id="PTHR42770:SF7">
    <property type="entry name" value="MEMBRANE PROTEIN"/>
    <property type="match status" value="1"/>
</dbReference>
<keyword evidence="2" id="KW-1003">Cell membrane</keyword>
<evidence type="ECO:0000256" key="5">
    <source>
        <dbReference type="ARBA" id="ARBA00023136"/>
    </source>
</evidence>
<dbReference type="InterPro" id="IPR002293">
    <property type="entry name" value="AA/rel_permease1"/>
</dbReference>
<feature type="transmembrane region" description="Helical" evidence="6">
    <location>
        <begin position="403"/>
        <end position="423"/>
    </location>
</feature>
<evidence type="ECO:0000313" key="8">
    <source>
        <dbReference type="Proteomes" id="UP000198755"/>
    </source>
</evidence>
<protein>
    <submittedName>
        <fullName evidence="7">Amino acid transporter</fullName>
    </submittedName>
</protein>
<keyword evidence="8" id="KW-1185">Reference proteome</keyword>
<evidence type="ECO:0000256" key="4">
    <source>
        <dbReference type="ARBA" id="ARBA00022989"/>
    </source>
</evidence>
<feature type="transmembrane region" description="Helical" evidence="6">
    <location>
        <begin position="92"/>
        <end position="113"/>
    </location>
</feature>
<keyword evidence="5 6" id="KW-0472">Membrane</keyword>
<feature type="transmembrane region" description="Helical" evidence="6">
    <location>
        <begin position="133"/>
        <end position="154"/>
    </location>
</feature>
<reference evidence="7 8" key="1">
    <citation type="submission" date="2016-10" db="EMBL/GenBank/DDBJ databases">
        <authorList>
            <person name="de Groot N.N."/>
        </authorList>
    </citation>
    <scope>NUCLEOTIDE SEQUENCE [LARGE SCALE GENOMIC DNA]</scope>
    <source>
        <strain evidence="7 8">NE2</strain>
    </source>
</reference>
<dbReference type="AlphaFoldDB" id="A0A1I4AE10"/>
<feature type="transmembrane region" description="Helical" evidence="6">
    <location>
        <begin position="369"/>
        <end position="391"/>
    </location>
</feature>
<evidence type="ECO:0000256" key="6">
    <source>
        <dbReference type="SAM" id="Phobius"/>
    </source>
</evidence>
<dbReference type="STRING" id="1612308.SAMN05444581_11020"/>
<dbReference type="GO" id="GO:0022857">
    <property type="term" value="F:transmembrane transporter activity"/>
    <property type="evidence" value="ECO:0007669"/>
    <property type="project" value="InterPro"/>
</dbReference>
<feature type="transmembrane region" description="Helical" evidence="6">
    <location>
        <begin position="40"/>
        <end position="67"/>
    </location>
</feature>
<dbReference type="Pfam" id="PF13520">
    <property type="entry name" value="AA_permease_2"/>
    <property type="match status" value="1"/>
</dbReference>
<dbReference type="PIRSF" id="PIRSF006060">
    <property type="entry name" value="AA_transporter"/>
    <property type="match status" value="1"/>
</dbReference>
<feature type="transmembrane region" description="Helical" evidence="6">
    <location>
        <begin position="161"/>
        <end position="180"/>
    </location>
</feature>
<feature type="transmembrane region" description="Helical" evidence="6">
    <location>
        <begin position="429"/>
        <end position="450"/>
    </location>
</feature>
<evidence type="ECO:0000256" key="3">
    <source>
        <dbReference type="ARBA" id="ARBA00022692"/>
    </source>
</evidence>
<dbReference type="RefSeq" id="WP_139223601.1">
    <property type="nucleotide sequence ID" value="NZ_FOSN01000010.1"/>
</dbReference>
<dbReference type="Proteomes" id="UP000198755">
    <property type="component" value="Unassembled WGS sequence"/>
</dbReference>
<keyword evidence="3 6" id="KW-0812">Transmembrane</keyword>
<feature type="transmembrane region" description="Helical" evidence="6">
    <location>
        <begin position="290"/>
        <end position="309"/>
    </location>
</feature>
<feature type="transmembrane region" description="Helical" evidence="6">
    <location>
        <begin position="339"/>
        <end position="357"/>
    </location>
</feature>
<feature type="transmembrane region" description="Helical" evidence="6">
    <location>
        <begin position="239"/>
        <end position="259"/>
    </location>
</feature>
<name>A0A1I4AE10_9HYPH</name>
<evidence type="ECO:0000256" key="2">
    <source>
        <dbReference type="ARBA" id="ARBA00022475"/>
    </source>
</evidence>
<dbReference type="GO" id="GO:0005886">
    <property type="term" value="C:plasma membrane"/>
    <property type="evidence" value="ECO:0007669"/>
    <property type="project" value="UniProtKB-SubCell"/>
</dbReference>
<evidence type="ECO:0000313" key="7">
    <source>
        <dbReference type="EMBL" id="SFK54307.1"/>
    </source>
</evidence>
<proteinExistence type="predicted"/>
<dbReference type="OrthoDB" id="9762947at2"/>
<accession>A0A1I4AE10</accession>
<sequence length="472" mass="49347">MIHRKTPHALKAGALGFLDAAVMAVAGSAPGYSITATTAALIAAAGTAGPAALCLGFLPMLGIALAFSHLNKWRPDAGAAYVWVGRSINPELGFLAGWALLSLSTTFMVAAALPAGEATLELIAPGRVHDVAFATGAGVVWFLAVLALVTCGITASARAQVAMTSLEILALLLIGVFAVWNARAAPVTPFSWSWFSPSAFGAFPVFAASMLVSIFYFFGWDVASNLAEETADADRTAGFSGVAGVLVIFALFLLAQVAVQMSLTPDVIEANAADLLPALGRAAFGEKGRAIAVLAVMVSAVATIETQLLQTTRLLFSMARDNVIAEPLGRLHSRFQTPWVAGFAVGGVSLLLFAAAAAAPTVNQLMGDLISAIGVQVAFYYALAGAACFWFYRPVLRDNWTTLVFAGLVPLASAIFVAFIGLYQLPALGWRVSAMAVGAILIGAAPMWYYRKLYRSTFYSAPLERAGASPDR</sequence>
<feature type="transmembrane region" description="Helical" evidence="6">
    <location>
        <begin position="12"/>
        <end position="34"/>
    </location>
</feature>
<organism evidence="7 8">
    <name type="scientific">Methylocapsa palsarum</name>
    <dbReference type="NCBI Taxonomy" id="1612308"/>
    <lineage>
        <taxon>Bacteria</taxon>
        <taxon>Pseudomonadati</taxon>
        <taxon>Pseudomonadota</taxon>
        <taxon>Alphaproteobacteria</taxon>
        <taxon>Hyphomicrobiales</taxon>
        <taxon>Beijerinckiaceae</taxon>
        <taxon>Methylocapsa</taxon>
    </lineage>
</organism>
<dbReference type="InterPro" id="IPR050367">
    <property type="entry name" value="APC_superfamily"/>
</dbReference>
<feature type="transmembrane region" description="Helical" evidence="6">
    <location>
        <begin position="200"/>
        <end position="218"/>
    </location>
</feature>